<gene>
    <name evidence="2" type="ORF">C8F04DRAFT_1139298</name>
</gene>
<dbReference type="EMBL" id="JARJCM010000218">
    <property type="protein sequence ID" value="KAJ7022061.1"/>
    <property type="molecule type" value="Genomic_DNA"/>
</dbReference>
<comment type="caution">
    <text evidence="2">The sequence shown here is derived from an EMBL/GenBank/DDBJ whole genome shotgun (WGS) entry which is preliminary data.</text>
</comment>
<keyword evidence="3" id="KW-1185">Reference proteome</keyword>
<protein>
    <submittedName>
        <fullName evidence="2">Uncharacterized protein</fullName>
    </submittedName>
</protein>
<dbReference type="AlphaFoldDB" id="A0AAD6S8B4"/>
<organism evidence="2 3">
    <name type="scientific">Mycena alexandri</name>
    <dbReference type="NCBI Taxonomy" id="1745969"/>
    <lineage>
        <taxon>Eukaryota</taxon>
        <taxon>Fungi</taxon>
        <taxon>Dikarya</taxon>
        <taxon>Basidiomycota</taxon>
        <taxon>Agaricomycotina</taxon>
        <taxon>Agaricomycetes</taxon>
        <taxon>Agaricomycetidae</taxon>
        <taxon>Agaricales</taxon>
        <taxon>Marasmiineae</taxon>
        <taxon>Mycenaceae</taxon>
        <taxon>Mycena</taxon>
    </lineage>
</organism>
<reference evidence="2" key="1">
    <citation type="submission" date="2023-03" db="EMBL/GenBank/DDBJ databases">
        <title>Massive genome expansion in bonnet fungi (Mycena s.s.) driven by repeated elements and novel gene families across ecological guilds.</title>
        <authorList>
            <consortium name="Lawrence Berkeley National Laboratory"/>
            <person name="Harder C.B."/>
            <person name="Miyauchi S."/>
            <person name="Viragh M."/>
            <person name="Kuo A."/>
            <person name="Thoen E."/>
            <person name="Andreopoulos B."/>
            <person name="Lu D."/>
            <person name="Skrede I."/>
            <person name="Drula E."/>
            <person name="Henrissat B."/>
            <person name="Morin E."/>
            <person name="Kohler A."/>
            <person name="Barry K."/>
            <person name="LaButti K."/>
            <person name="Morin E."/>
            <person name="Salamov A."/>
            <person name="Lipzen A."/>
            <person name="Mereny Z."/>
            <person name="Hegedus B."/>
            <person name="Baldrian P."/>
            <person name="Stursova M."/>
            <person name="Weitz H."/>
            <person name="Taylor A."/>
            <person name="Grigoriev I.V."/>
            <person name="Nagy L.G."/>
            <person name="Martin F."/>
            <person name="Kauserud H."/>
        </authorList>
    </citation>
    <scope>NUCLEOTIDE SEQUENCE</scope>
    <source>
        <strain evidence="2">CBHHK200</strain>
    </source>
</reference>
<feature type="region of interest" description="Disordered" evidence="1">
    <location>
        <begin position="167"/>
        <end position="189"/>
    </location>
</feature>
<name>A0AAD6S8B4_9AGAR</name>
<evidence type="ECO:0000313" key="2">
    <source>
        <dbReference type="EMBL" id="KAJ7022061.1"/>
    </source>
</evidence>
<proteinExistence type="predicted"/>
<evidence type="ECO:0000256" key="1">
    <source>
        <dbReference type="SAM" id="MobiDB-lite"/>
    </source>
</evidence>
<accession>A0AAD6S8B4</accession>
<evidence type="ECO:0000313" key="3">
    <source>
        <dbReference type="Proteomes" id="UP001218188"/>
    </source>
</evidence>
<dbReference type="Proteomes" id="UP001218188">
    <property type="component" value="Unassembled WGS sequence"/>
</dbReference>
<sequence>MNLKDGEKFALALGLQDHPAIFKKCKKALRPLAAETFNFNLPLFQQPEAMKNFVKKAVSTFPGYFNEKHENYKDRINHLEGYANSYLQKSGKMSPSKNKHATSTTPPVAPPTDIDDKAQRPKPKPLYRAKTTNPSDVPMPDVPNTPNRTVPATLTPDVAAARRVKKPTFPTPTKSGQEVGGATSAGGVSPPNHTVPATPAHTTPVPARVVATTNKPIDATPGSEKKQNSIAPPVLTLQQFLRDCNPSMSHCATAFDIAGVTEGVHLEGMAHWNEKVLRNFIETHHLGRTPLEMEAIFIAISALTPLTC</sequence>
<feature type="region of interest" description="Disordered" evidence="1">
    <location>
        <begin position="88"/>
        <end position="152"/>
    </location>
</feature>